<dbReference type="SUPFAM" id="SSF56601">
    <property type="entry name" value="beta-lactamase/transpeptidase-like"/>
    <property type="match status" value="1"/>
</dbReference>
<dbReference type="PANTHER" id="PTHR46825:SF9">
    <property type="entry name" value="BETA-LACTAMASE-RELATED DOMAIN-CONTAINING PROTEIN"/>
    <property type="match status" value="1"/>
</dbReference>
<reference evidence="3" key="1">
    <citation type="submission" date="2021-02" db="EMBL/GenBank/DDBJ databases">
        <authorList>
            <person name="Nowell W R."/>
        </authorList>
    </citation>
    <scope>NUCLEOTIDE SEQUENCE</scope>
</reference>
<sequence>MHATSLHHHTHGSNSNVYYHIDEYIRREMKKQKIPGLSIGIIRNNQLIYGQGYGYSNIEHGSPVKLETMFQSGSMGKQFIAMAIMILVEREEIDLDTKIKEYIDDVPKTWKKITVRHLLTHTAGTSDYPDDFDYRKDVDEDHMWKLIKKIPLDFKAGNQYSYSNLGYITLGILIRQVTGQFYGDFLEKNIFKPLGMQTARIISESDIVLNRASGYELIDNKIKNQQWVSPSLNSFADGALYLNIYDMVRYETGLNTNLILKKQESFHQMWTPVKLNDGSTYSYGFGWNLDKTVTGMQVVKHGGTWQGFESYIIRVINLKLTIIIFANLDEADVEEIASHVLQMYDPQLALDPNQDEEEDEDDDEEDEEDDDEEDE</sequence>
<evidence type="ECO:0000313" key="4">
    <source>
        <dbReference type="Proteomes" id="UP000663868"/>
    </source>
</evidence>
<evidence type="ECO:0000256" key="1">
    <source>
        <dbReference type="SAM" id="MobiDB-lite"/>
    </source>
</evidence>
<dbReference type="EMBL" id="CAJOBB010005002">
    <property type="protein sequence ID" value="CAF4111980.1"/>
    <property type="molecule type" value="Genomic_DNA"/>
</dbReference>
<protein>
    <recommendedName>
        <fullName evidence="2">Beta-lactamase-related domain-containing protein</fullName>
    </recommendedName>
</protein>
<dbReference type="PANTHER" id="PTHR46825">
    <property type="entry name" value="D-ALANYL-D-ALANINE-CARBOXYPEPTIDASE/ENDOPEPTIDASE AMPH"/>
    <property type="match status" value="1"/>
</dbReference>
<accession>A0A819VRU4</accession>
<organism evidence="3 4">
    <name type="scientific">Adineta steineri</name>
    <dbReference type="NCBI Taxonomy" id="433720"/>
    <lineage>
        <taxon>Eukaryota</taxon>
        <taxon>Metazoa</taxon>
        <taxon>Spiralia</taxon>
        <taxon>Gnathifera</taxon>
        <taxon>Rotifera</taxon>
        <taxon>Eurotatoria</taxon>
        <taxon>Bdelloidea</taxon>
        <taxon>Adinetida</taxon>
        <taxon>Adinetidae</taxon>
        <taxon>Adineta</taxon>
    </lineage>
</organism>
<feature type="domain" description="Beta-lactamase-related" evidence="2">
    <location>
        <begin position="21"/>
        <end position="333"/>
    </location>
</feature>
<dbReference type="InterPro" id="IPR012338">
    <property type="entry name" value="Beta-lactam/transpept-like"/>
</dbReference>
<dbReference type="InterPro" id="IPR050491">
    <property type="entry name" value="AmpC-like"/>
</dbReference>
<dbReference type="InterPro" id="IPR001466">
    <property type="entry name" value="Beta-lactam-related"/>
</dbReference>
<evidence type="ECO:0000313" key="3">
    <source>
        <dbReference type="EMBL" id="CAF4111980.1"/>
    </source>
</evidence>
<name>A0A819VRU4_9BILA</name>
<dbReference type="Gene3D" id="3.40.710.10">
    <property type="entry name" value="DD-peptidase/beta-lactamase superfamily"/>
    <property type="match status" value="1"/>
</dbReference>
<dbReference type="Proteomes" id="UP000663868">
    <property type="component" value="Unassembled WGS sequence"/>
</dbReference>
<proteinExistence type="predicted"/>
<comment type="caution">
    <text evidence="3">The sequence shown here is derived from an EMBL/GenBank/DDBJ whole genome shotgun (WGS) entry which is preliminary data.</text>
</comment>
<evidence type="ECO:0000259" key="2">
    <source>
        <dbReference type="Pfam" id="PF00144"/>
    </source>
</evidence>
<dbReference type="AlphaFoldDB" id="A0A819VRU4"/>
<feature type="compositionally biased region" description="Acidic residues" evidence="1">
    <location>
        <begin position="353"/>
        <end position="375"/>
    </location>
</feature>
<feature type="region of interest" description="Disordered" evidence="1">
    <location>
        <begin position="346"/>
        <end position="375"/>
    </location>
</feature>
<dbReference type="Pfam" id="PF00144">
    <property type="entry name" value="Beta-lactamase"/>
    <property type="match status" value="1"/>
</dbReference>
<gene>
    <name evidence="3" type="ORF">KXQ929_LOCUS35135</name>
</gene>